<evidence type="ECO:0000256" key="1">
    <source>
        <dbReference type="SAM" id="MobiDB-lite"/>
    </source>
</evidence>
<dbReference type="PROSITE" id="PS50011">
    <property type="entry name" value="PROTEIN_KINASE_DOM"/>
    <property type="match status" value="1"/>
</dbReference>
<feature type="region of interest" description="Disordered" evidence="1">
    <location>
        <begin position="273"/>
        <end position="295"/>
    </location>
</feature>
<dbReference type="GO" id="GO:0016301">
    <property type="term" value="F:kinase activity"/>
    <property type="evidence" value="ECO:0007669"/>
    <property type="project" value="UniProtKB-KW"/>
</dbReference>
<dbReference type="Pfam" id="PF00069">
    <property type="entry name" value="Pkinase"/>
    <property type="match status" value="1"/>
</dbReference>
<dbReference type="InterPro" id="IPR011009">
    <property type="entry name" value="Kinase-like_dom_sf"/>
</dbReference>
<dbReference type="InterPro" id="IPR042095">
    <property type="entry name" value="SUMF_sf"/>
</dbReference>
<dbReference type="Gene3D" id="3.90.1580.10">
    <property type="entry name" value="paralog of FGE (formylglycine-generating enzyme)"/>
    <property type="match status" value="1"/>
</dbReference>
<organism evidence="3 4">
    <name type="scientific">Roseofilum acuticapitatum BLCC-M154</name>
    <dbReference type="NCBI Taxonomy" id="3022444"/>
    <lineage>
        <taxon>Bacteria</taxon>
        <taxon>Bacillati</taxon>
        <taxon>Cyanobacteriota</taxon>
        <taxon>Cyanophyceae</taxon>
        <taxon>Desertifilales</taxon>
        <taxon>Desertifilaceae</taxon>
        <taxon>Roseofilum</taxon>
        <taxon>Roseofilum acuticapitatum</taxon>
    </lineage>
</organism>
<gene>
    <name evidence="3" type="ORF">PMG71_00250</name>
</gene>
<dbReference type="Pfam" id="PF03781">
    <property type="entry name" value="FGE-sulfatase"/>
    <property type="match status" value="1"/>
</dbReference>
<dbReference type="Proteomes" id="UP001235303">
    <property type="component" value="Unassembled WGS sequence"/>
</dbReference>
<accession>A0ABT7ALT2</accession>
<comment type="caution">
    <text evidence="3">The sequence shown here is derived from an EMBL/GenBank/DDBJ whole genome shotgun (WGS) entry which is preliminary data.</text>
</comment>
<dbReference type="InterPro" id="IPR000719">
    <property type="entry name" value="Prot_kinase_dom"/>
</dbReference>
<keyword evidence="3" id="KW-0418">Kinase</keyword>
<dbReference type="InterPro" id="IPR051043">
    <property type="entry name" value="Sulfatase_Mod_Factor_Kinase"/>
</dbReference>
<keyword evidence="3" id="KW-0808">Transferase</keyword>
<dbReference type="SMART" id="SM00220">
    <property type="entry name" value="S_TKc"/>
    <property type="match status" value="1"/>
</dbReference>
<proteinExistence type="predicted"/>
<dbReference type="PANTHER" id="PTHR23150:SF19">
    <property type="entry name" value="FORMYLGLYCINE-GENERATING ENZYME"/>
    <property type="match status" value="1"/>
</dbReference>
<name>A0ABT7ALT2_9CYAN</name>
<protein>
    <submittedName>
        <fullName evidence="3">Bifunctional serine/threonine-protein kinase/formylglycine-generating enzyme family protein</fullName>
    </submittedName>
</protein>
<evidence type="ECO:0000313" key="3">
    <source>
        <dbReference type="EMBL" id="MDJ1167851.1"/>
    </source>
</evidence>
<dbReference type="InterPro" id="IPR016187">
    <property type="entry name" value="CTDL_fold"/>
</dbReference>
<keyword evidence="4" id="KW-1185">Reference proteome</keyword>
<evidence type="ECO:0000313" key="4">
    <source>
        <dbReference type="Proteomes" id="UP001235303"/>
    </source>
</evidence>
<dbReference type="PANTHER" id="PTHR23150">
    <property type="entry name" value="SULFATASE MODIFYING FACTOR 1, 2"/>
    <property type="match status" value="1"/>
</dbReference>
<sequence>MPQVLAGHYQIERKLSEGGFGITYLARDIHRPGHPLCVVKQLKLQFNNPQGLKVAKRLFDQEGEILEELGNHDQIPRLLAFVAEGGQFYLVQEYIQGHELRQEIQPGKPWSEEQVLKLLEEMLIPLKFVHQKQVIHRDIKPDNLMRRDGDNKLVLIDFGAVKQELSQITPTGGTVFTIAIGTPGYMPTEQAVGKPKLASDIYAVGMTAIEALTGKSPSQFKDDPDTLEVIWQPFAPHASRGLKRVLQKMVYQHFRQRYSSAREALQEVKELRGGTVLPSPTPPPRPTVASNNPTRRRVIQGVGLVGMGFVGSLLARSVMDGWGGELEPSVEPEIPVEPEISPEPEPEPEPPPEPEPEPQPEPEPEEPQLPIFRFEVVTVNRRGEIIARENRQAQYFQENLGAGIFLDMVAIPGGTFLMGSPPEEKDRDNDEGPQRSVTVQPFYMGKFEVTQAQWRRVASFPQVNRTLESNPSRFKGENLPVEQVSWYDCEEFCARLSRYTGNSYRLPSEAEWEYGCRAGTTTPFHFGDTLTTDLANYNGSTDYRYADEPKGEYRQTTTPVGSFPPNGFGLYDMHGNLWEWCADHWHNNYNNAPTDGSIWLSSDESKLRVLRGGYWYSSDSRDCRCANRVYDNPDVRDNNIGLRVVLPLVSGRTF</sequence>
<dbReference type="SUPFAM" id="SSF56112">
    <property type="entry name" value="Protein kinase-like (PK-like)"/>
    <property type="match status" value="1"/>
</dbReference>
<dbReference type="CDD" id="cd14014">
    <property type="entry name" value="STKc_PknB_like"/>
    <property type="match status" value="1"/>
</dbReference>
<feature type="region of interest" description="Disordered" evidence="1">
    <location>
        <begin position="324"/>
        <end position="370"/>
    </location>
</feature>
<evidence type="ECO:0000259" key="2">
    <source>
        <dbReference type="PROSITE" id="PS50011"/>
    </source>
</evidence>
<dbReference type="Gene3D" id="1.10.510.10">
    <property type="entry name" value="Transferase(Phosphotransferase) domain 1"/>
    <property type="match status" value="1"/>
</dbReference>
<feature type="domain" description="Protein kinase" evidence="2">
    <location>
        <begin position="9"/>
        <end position="271"/>
    </location>
</feature>
<dbReference type="EMBL" id="JAQOSP010000003">
    <property type="protein sequence ID" value="MDJ1167851.1"/>
    <property type="molecule type" value="Genomic_DNA"/>
</dbReference>
<dbReference type="SUPFAM" id="SSF56436">
    <property type="entry name" value="C-type lectin-like"/>
    <property type="match status" value="1"/>
</dbReference>
<dbReference type="InterPro" id="IPR005532">
    <property type="entry name" value="SUMF_dom"/>
</dbReference>
<dbReference type="RefSeq" id="WP_283751619.1">
    <property type="nucleotide sequence ID" value="NZ_JAQOSP010000003.1"/>
</dbReference>
<feature type="compositionally biased region" description="Acidic residues" evidence="1">
    <location>
        <begin position="328"/>
        <end position="366"/>
    </location>
</feature>
<reference evidence="3 4" key="1">
    <citation type="submission" date="2023-01" db="EMBL/GenBank/DDBJ databases">
        <title>Novel diversity within Roseofilum (Cyanobacteria; Desertifilaceae) from marine benthic mats with descriptions of four novel species.</title>
        <authorList>
            <person name="Wang Y."/>
            <person name="Berthold D.E."/>
            <person name="Hu J."/>
            <person name="Lefler F.W."/>
            <person name="Laughinghouse H.D. IV."/>
        </authorList>
    </citation>
    <scope>NUCLEOTIDE SEQUENCE [LARGE SCALE GENOMIC DNA]</scope>
    <source>
        <strain evidence="3 4">BLCC-M154</strain>
    </source>
</reference>